<accession>A0ABX9DUB8</accession>
<comment type="pathway">
    <text evidence="1">Cell wall biogenesis; peptidoglycan biosynthesis.</text>
</comment>
<protein>
    <submittedName>
        <fullName evidence="4">L,D-peptidoglycan transpeptidase YkuD (ErfK/YbiS/YcfS/YnhG family)</fullName>
    </submittedName>
</protein>
<comment type="caution">
    <text evidence="4">The sequence shown here is derived from an EMBL/GenBank/DDBJ whole genome shotgun (WGS) entry which is preliminary data.</text>
</comment>
<evidence type="ECO:0000259" key="3">
    <source>
        <dbReference type="PROSITE" id="PS52029"/>
    </source>
</evidence>
<dbReference type="PANTHER" id="PTHR38589">
    <property type="entry name" value="BLR0621 PROTEIN"/>
    <property type="match status" value="1"/>
</dbReference>
<evidence type="ECO:0000256" key="1">
    <source>
        <dbReference type="PROSITE-ProRule" id="PRU01373"/>
    </source>
</evidence>
<proteinExistence type="predicted"/>
<feature type="region of interest" description="Disordered" evidence="2">
    <location>
        <begin position="102"/>
        <end position="163"/>
    </location>
</feature>
<dbReference type="InterPro" id="IPR005490">
    <property type="entry name" value="LD_TPept_cat_dom"/>
</dbReference>
<evidence type="ECO:0000313" key="4">
    <source>
        <dbReference type="EMBL" id="RAS57156.1"/>
    </source>
</evidence>
<keyword evidence="1" id="KW-0573">Peptidoglycan synthesis</keyword>
<organism evidence="4 5">
    <name type="scientific">Lentzea atacamensis</name>
    <dbReference type="NCBI Taxonomy" id="531938"/>
    <lineage>
        <taxon>Bacteria</taxon>
        <taxon>Bacillati</taxon>
        <taxon>Actinomycetota</taxon>
        <taxon>Actinomycetes</taxon>
        <taxon>Pseudonocardiales</taxon>
        <taxon>Pseudonocardiaceae</taxon>
        <taxon>Lentzea</taxon>
    </lineage>
</organism>
<keyword evidence="5" id="KW-1185">Reference proteome</keyword>
<dbReference type="Proteomes" id="UP000248714">
    <property type="component" value="Unassembled WGS sequence"/>
</dbReference>
<evidence type="ECO:0000313" key="5">
    <source>
        <dbReference type="Proteomes" id="UP000248714"/>
    </source>
</evidence>
<evidence type="ECO:0000256" key="2">
    <source>
        <dbReference type="SAM" id="MobiDB-lite"/>
    </source>
</evidence>
<reference evidence="4 5" key="1">
    <citation type="submission" date="2018-06" db="EMBL/GenBank/DDBJ databases">
        <title>Genomic Encyclopedia of Type Strains, Phase IV (KMG-IV): sequencing the most valuable type-strain genomes for metagenomic binning, comparative biology and taxonomic classification.</title>
        <authorList>
            <person name="Goeker M."/>
        </authorList>
    </citation>
    <scope>NUCLEOTIDE SEQUENCE [LARGE SCALE GENOMIC DNA]</scope>
    <source>
        <strain evidence="4 5">DSM 45479</strain>
    </source>
</reference>
<feature type="active site" description="Nucleophile" evidence="1">
    <location>
        <position position="338"/>
    </location>
</feature>
<keyword evidence="1" id="KW-0961">Cell wall biogenesis/degradation</keyword>
<feature type="compositionally biased region" description="Low complexity" evidence="2">
    <location>
        <begin position="122"/>
        <end position="163"/>
    </location>
</feature>
<dbReference type="EMBL" id="QLTT01000022">
    <property type="protein sequence ID" value="RAS57156.1"/>
    <property type="molecule type" value="Genomic_DNA"/>
</dbReference>
<sequence>MNLLTPHRYSEDMTLKAVSDYCRRSMDSQTLRGRERSQTDRRPAGVLVQRSQAVAWIASHCERRESGMFRRLAEVPRPVRVLCPVVVAVAVAVLVVVSANGSPQAAPSGAADERQPTSAELTTVGSPVEPTSSTVTTTASVSSMPKSSAATSSSVPRPAAVAAPPTSVRSVEAPWFAGRVGSASQVISVVGAGGSNATLSTWQRSGSDWAQVLGGVAAKVGSPGISSSYGESSSATPAGVFAITGAFGRQADPGAGVSYFWIDDSDWWVSDVNSSAYNTHQRCARGTCPFNESTSENLASHGAVYDYALVMGVNAQRVPGAGSAFFVHVTNGAPTAGCVAISAGTLASIVRWVRPGAVIALSPR</sequence>
<feature type="active site" description="Proton donor/acceptor" evidence="1">
    <location>
        <position position="328"/>
    </location>
</feature>
<dbReference type="PROSITE" id="PS52029">
    <property type="entry name" value="LD_TPASE"/>
    <property type="match status" value="1"/>
</dbReference>
<feature type="domain" description="L,D-TPase catalytic" evidence="3">
    <location>
        <begin position="188"/>
        <end position="362"/>
    </location>
</feature>
<gene>
    <name evidence="4" type="ORF">C8D87_12215</name>
</gene>
<name>A0ABX9DUB8_9PSEU</name>
<dbReference type="PANTHER" id="PTHR38589:SF1">
    <property type="entry name" value="BLR0621 PROTEIN"/>
    <property type="match status" value="1"/>
</dbReference>
<keyword evidence="1" id="KW-0133">Cell shape</keyword>